<accession>A0A1H9M5L3</accession>
<evidence type="ECO:0000256" key="1">
    <source>
        <dbReference type="SAM" id="MobiDB-lite"/>
    </source>
</evidence>
<dbReference type="AlphaFoldDB" id="A0A1H9M5L3"/>
<evidence type="ECO:0000313" key="2">
    <source>
        <dbReference type="EMBL" id="SER19040.1"/>
    </source>
</evidence>
<feature type="region of interest" description="Disordered" evidence="1">
    <location>
        <begin position="122"/>
        <end position="144"/>
    </location>
</feature>
<sequence>MFKKVLYLIVSVVLVASVLGMIRSYALLGNDELPNFYSSDYTIEERFAYELHTVVDGILCDCEEQYIFPTEATIQNAIEKRVPHLTSIDKSKLEQAKQLAEEYVNSPYNNVGELSRQLSALKNQLKSSDNEKETEEEIERIEQM</sequence>
<reference evidence="2 3" key="1">
    <citation type="submission" date="2016-10" db="EMBL/GenBank/DDBJ databases">
        <authorList>
            <person name="de Groot N.N."/>
        </authorList>
    </citation>
    <scope>NUCLEOTIDE SEQUENCE [LARGE SCALE GENOMIC DNA]</scope>
    <source>
        <strain evidence="2 3">DSM 21633</strain>
    </source>
</reference>
<protein>
    <submittedName>
        <fullName evidence="2">Uncharacterized protein</fullName>
    </submittedName>
</protein>
<gene>
    <name evidence="2" type="ORF">SAMN05216362_1571</name>
</gene>
<dbReference type="Proteomes" id="UP000199427">
    <property type="component" value="Unassembled WGS sequence"/>
</dbReference>
<dbReference type="RefSeq" id="WP_091775982.1">
    <property type="nucleotide sequence ID" value="NZ_FOES01000057.1"/>
</dbReference>
<keyword evidence="3" id="KW-1185">Reference proteome</keyword>
<proteinExistence type="predicted"/>
<dbReference type="EMBL" id="FOES01000057">
    <property type="protein sequence ID" value="SER19040.1"/>
    <property type="molecule type" value="Genomic_DNA"/>
</dbReference>
<evidence type="ECO:0000313" key="3">
    <source>
        <dbReference type="Proteomes" id="UP000199427"/>
    </source>
</evidence>
<name>A0A1H9M5L3_9BACI</name>
<feature type="compositionally biased region" description="Acidic residues" evidence="1">
    <location>
        <begin position="132"/>
        <end position="144"/>
    </location>
</feature>
<organism evidence="2 3">
    <name type="scientific">Piscibacillus halophilus</name>
    <dbReference type="NCBI Taxonomy" id="571933"/>
    <lineage>
        <taxon>Bacteria</taxon>
        <taxon>Bacillati</taxon>
        <taxon>Bacillota</taxon>
        <taxon>Bacilli</taxon>
        <taxon>Bacillales</taxon>
        <taxon>Bacillaceae</taxon>
        <taxon>Piscibacillus</taxon>
    </lineage>
</organism>